<reference evidence="1 2" key="2">
    <citation type="journal article" date="2015" name="Genome Announc.">
        <title>Complete Genome Sequence of Hyperthermophilic Piezophilic Archaeon Palaeococcus pacificus DY20341T, Isolated from Deep-Sea Hydrothermal Sediments.</title>
        <authorList>
            <person name="Zeng X."/>
            <person name="Jebbar M."/>
            <person name="Shao Z."/>
        </authorList>
    </citation>
    <scope>NUCLEOTIDE SEQUENCE [LARGE SCALE GENOMIC DNA]</scope>
    <source>
        <strain evidence="1 2">DY20341</strain>
    </source>
</reference>
<keyword evidence="2" id="KW-1185">Reference proteome</keyword>
<evidence type="ECO:0000313" key="2">
    <source>
        <dbReference type="Proteomes" id="UP000027981"/>
    </source>
</evidence>
<accession>A0A075LUX0</accession>
<dbReference type="KEGG" id="ppac:PAP_08715"/>
<evidence type="ECO:0000313" key="1">
    <source>
        <dbReference type="EMBL" id="AIF70124.1"/>
    </source>
</evidence>
<dbReference type="HOGENOM" id="CLU_2079544_0_0_2"/>
<dbReference type="Proteomes" id="UP000027981">
    <property type="component" value="Chromosome"/>
</dbReference>
<sequence length="117" mass="13161">MRKSLFFGVLLLFLLFLSYYFSLTPKEGDVFTGYLVEGKVLNVQKALVLADTDCIPNNDYTKLTCTAIINANGEILKVRYTHPIEVPCLSKGDNVNISMKNNSTVKIIRTSRPSMEH</sequence>
<protein>
    <submittedName>
        <fullName evidence="1">Uncharacterized protein</fullName>
    </submittedName>
</protein>
<dbReference type="OrthoDB" id="103493at2157"/>
<dbReference type="AlphaFoldDB" id="A0A075LUX0"/>
<organism evidence="1 2">
    <name type="scientific">Palaeococcus pacificus DY20341</name>
    <dbReference type="NCBI Taxonomy" id="1343739"/>
    <lineage>
        <taxon>Archaea</taxon>
        <taxon>Methanobacteriati</taxon>
        <taxon>Methanobacteriota</taxon>
        <taxon>Thermococci</taxon>
        <taxon>Thermococcales</taxon>
        <taxon>Thermococcaceae</taxon>
        <taxon>Palaeococcus</taxon>
    </lineage>
</organism>
<dbReference type="eggNOG" id="arCOG10657">
    <property type="taxonomic scope" value="Archaea"/>
</dbReference>
<proteinExistence type="predicted"/>
<dbReference type="RefSeq" id="WP_015849974.1">
    <property type="nucleotide sequence ID" value="NZ_CP006019.1"/>
</dbReference>
<reference evidence="2" key="1">
    <citation type="submission" date="2013-06" db="EMBL/GenBank/DDBJ databases">
        <title>Complete Genome Sequence of Hyperthermophilic Palaeococcus pacificus DY20341T, Isolated from a Deep-Sea Hydrothermal Sediments.</title>
        <authorList>
            <person name="Zeng X."/>
            <person name="Shao Z."/>
        </authorList>
    </citation>
    <scope>NUCLEOTIDE SEQUENCE [LARGE SCALE GENOMIC DNA]</scope>
    <source>
        <strain evidence="2">DY20341</strain>
    </source>
</reference>
<dbReference type="STRING" id="1343739.PAP_08715"/>
<name>A0A075LUX0_9EURY</name>
<dbReference type="GeneID" id="24842840"/>
<dbReference type="EMBL" id="CP006019">
    <property type="protein sequence ID" value="AIF70124.1"/>
    <property type="molecule type" value="Genomic_DNA"/>
</dbReference>
<gene>
    <name evidence="1" type="ORF">PAP_08715</name>
</gene>